<protein>
    <submittedName>
        <fullName evidence="1">Uncharacterized protein</fullName>
    </submittedName>
</protein>
<reference evidence="1 2" key="1">
    <citation type="journal article" date="2019" name="Int. J. Syst. Evol. Microbiol.">
        <title>The Global Catalogue of Microorganisms (GCM) 10K type strain sequencing project: providing services to taxonomists for standard genome sequencing and annotation.</title>
        <authorList>
            <consortium name="The Broad Institute Genomics Platform"/>
            <consortium name="The Broad Institute Genome Sequencing Center for Infectious Disease"/>
            <person name="Wu L."/>
            <person name="Ma J."/>
        </authorList>
    </citation>
    <scope>NUCLEOTIDE SEQUENCE [LARGE SCALE GENOMIC DNA]</scope>
    <source>
        <strain evidence="1 2">JCM 5052</strain>
    </source>
</reference>
<evidence type="ECO:0000313" key="2">
    <source>
        <dbReference type="Proteomes" id="UP001501576"/>
    </source>
</evidence>
<organism evidence="1 2">
    <name type="scientific">Streptomyces mordarskii</name>
    <dbReference type="NCBI Taxonomy" id="1226758"/>
    <lineage>
        <taxon>Bacteria</taxon>
        <taxon>Bacillati</taxon>
        <taxon>Actinomycetota</taxon>
        <taxon>Actinomycetes</taxon>
        <taxon>Kitasatosporales</taxon>
        <taxon>Streptomycetaceae</taxon>
        <taxon>Streptomyces</taxon>
    </lineage>
</organism>
<dbReference type="RefSeq" id="WP_346160828.1">
    <property type="nucleotide sequence ID" value="NZ_BAAABZ010000071.1"/>
</dbReference>
<dbReference type="EMBL" id="BAAABZ010000071">
    <property type="protein sequence ID" value="GAA0554399.1"/>
    <property type="molecule type" value="Genomic_DNA"/>
</dbReference>
<proteinExistence type="predicted"/>
<keyword evidence="2" id="KW-1185">Reference proteome</keyword>
<accession>A0ABN1DXK7</accession>
<comment type="caution">
    <text evidence="1">The sequence shown here is derived from an EMBL/GenBank/DDBJ whole genome shotgun (WGS) entry which is preliminary data.</text>
</comment>
<sequence length="79" mass="8370">MTPTVRRIGTCTEPATILIEGRSQIDGGLAYGRLEVQVYACDGHAREARAEWIVPPLTAFTAIAEPVVGRQCGDAADVG</sequence>
<name>A0ABN1DXK7_9ACTN</name>
<dbReference type="Proteomes" id="UP001501576">
    <property type="component" value="Unassembled WGS sequence"/>
</dbReference>
<gene>
    <name evidence="1" type="ORF">GCM10010390_65610</name>
</gene>
<evidence type="ECO:0000313" key="1">
    <source>
        <dbReference type="EMBL" id="GAA0554399.1"/>
    </source>
</evidence>